<proteinExistence type="predicted"/>
<feature type="compositionally biased region" description="Basic and acidic residues" evidence="1">
    <location>
        <begin position="269"/>
        <end position="284"/>
    </location>
</feature>
<dbReference type="OrthoDB" id="10067653at2759"/>
<dbReference type="SUPFAM" id="SSF47769">
    <property type="entry name" value="SAM/Pointed domain"/>
    <property type="match status" value="1"/>
</dbReference>
<evidence type="ECO:0000313" key="4">
    <source>
        <dbReference type="Proteomes" id="UP000277928"/>
    </source>
</evidence>
<accession>A0A3P6UZQ7</accession>
<feature type="domain" description="SAM" evidence="2">
    <location>
        <begin position="178"/>
        <end position="249"/>
    </location>
</feature>
<dbReference type="Pfam" id="PF20180">
    <property type="entry name" value="UQCC2_CBP6"/>
    <property type="match status" value="1"/>
</dbReference>
<dbReference type="Pfam" id="PF18017">
    <property type="entry name" value="SAM_4"/>
    <property type="match status" value="1"/>
</dbReference>
<reference evidence="3 4" key="1">
    <citation type="submission" date="2018-08" db="EMBL/GenBank/DDBJ databases">
        <authorList>
            <person name="Laetsch R D."/>
            <person name="Stevens L."/>
            <person name="Kumar S."/>
            <person name="Blaxter L. M."/>
        </authorList>
    </citation>
    <scope>NUCLEOTIDE SEQUENCE [LARGE SCALE GENOMIC DNA]</scope>
</reference>
<feature type="compositionally biased region" description="Polar residues" evidence="1">
    <location>
        <begin position="254"/>
        <end position="268"/>
    </location>
</feature>
<organism evidence="3 4">
    <name type="scientific">Litomosoides sigmodontis</name>
    <name type="common">Filarial nematode worm</name>
    <dbReference type="NCBI Taxonomy" id="42156"/>
    <lineage>
        <taxon>Eukaryota</taxon>
        <taxon>Metazoa</taxon>
        <taxon>Ecdysozoa</taxon>
        <taxon>Nematoda</taxon>
        <taxon>Chromadorea</taxon>
        <taxon>Rhabditida</taxon>
        <taxon>Spirurina</taxon>
        <taxon>Spiruromorpha</taxon>
        <taxon>Filarioidea</taxon>
        <taxon>Onchocercidae</taxon>
        <taxon>Litomosoides</taxon>
    </lineage>
</organism>
<dbReference type="GO" id="GO:0005634">
    <property type="term" value="C:nucleus"/>
    <property type="evidence" value="ECO:0007669"/>
    <property type="project" value="TreeGrafter"/>
</dbReference>
<dbReference type="PANTHER" id="PTHR15967:SF0">
    <property type="entry name" value="E2F-ASSOCIATED PHOSPHOPROTEIN"/>
    <property type="match status" value="1"/>
</dbReference>
<evidence type="ECO:0000313" key="3">
    <source>
        <dbReference type="EMBL" id="VDK83161.1"/>
    </source>
</evidence>
<dbReference type="Pfam" id="PF10238">
    <property type="entry name" value="Eapp_C"/>
    <property type="match status" value="1"/>
</dbReference>
<dbReference type="Proteomes" id="UP000277928">
    <property type="component" value="Unassembled WGS sequence"/>
</dbReference>
<keyword evidence="4" id="KW-1185">Reference proteome</keyword>
<dbReference type="AlphaFoldDB" id="A0A3P6UZQ7"/>
<gene>
    <name evidence="3" type="ORF">NLS_LOCUS6085</name>
</gene>
<protein>
    <recommendedName>
        <fullName evidence="2">SAM domain-containing protein</fullName>
    </recommendedName>
</protein>
<sequence length="809" mass="91364">MASKFYKRFVRLASRWPQHPEISHSANRDASVFLRNEIERIFRKEQKVFQDELCEKRFESLEQLVSNSHLHNFPCNYKTGALALSLEQLKKMNSPKGRFMLGLELTPPETNVISGGLFARIFSRIKLAGYRKGLLKRLPAEIFDTSALPKHEKDSLNHLRISFARSKDEIDIRNNHMASNTEVLKWQRFFVDAGIPNVIAIKYSKSFAAQRIQFTMLDVLDKSVLIELGVVTVGDQIAILQHIRKLKSSENKKMGQNSSSMESNTSTPNEKKPTSTAPDRDDIYHIHLPNGTTPKTRAILQKHNVLKAAGLLKRGCSGIRQSGKNILLAKQNSAGSKYSVTNAAPSSEVSSTTDEFYGRLGVKGLISDKLGPRKNSIWRVNTSSTNLFERAINESASSRVAEPVFRVRISEMGGWKPSRIINDPTPSKFTGAIRKRRVLSTARSVCNARRFVGRVRPSVFNQTMDATRLEPLEALENDYYLDERNGWYSDGEQRDSESSDDELREQLRELAGIQCESRKEKQHEKVKKWDKFESDMDMELSENFAMHASKVFSFPNKGNAAILEISYENEMDAGSSGSKTVLDEDTANSDVIPSTNEQKSSSKHPKSVTFDVQMNTPECSSKSSFTDDSNLLHKALKNVTKVAKNEAVEFYDSDEDDDNECWVRRHREQLKIGRCLSSSSEQDEKAKQKKDQDHETDAVLSCPACMSLLTRDCQRHEIYLNQYRAIFVENCNVVKNEVLFLPQSGRSRRKARKNAAGIKPNALVDPANIGTLPKEDLFHPVLCSVCATNIGVCSHEEVFHFFNVLTGYA</sequence>
<dbReference type="EMBL" id="UYRX01000508">
    <property type="protein sequence ID" value="VDK83161.1"/>
    <property type="molecule type" value="Genomic_DNA"/>
</dbReference>
<evidence type="ECO:0000259" key="2">
    <source>
        <dbReference type="PROSITE" id="PS50105"/>
    </source>
</evidence>
<feature type="region of interest" description="Disordered" evidence="1">
    <location>
        <begin position="248"/>
        <end position="284"/>
    </location>
</feature>
<dbReference type="STRING" id="42156.A0A3P6UZQ7"/>
<name>A0A3P6UZQ7_LITSI</name>
<dbReference type="InterPro" id="IPR001660">
    <property type="entry name" value="SAM"/>
</dbReference>
<dbReference type="InterPro" id="IPR013761">
    <property type="entry name" value="SAM/pointed_sf"/>
</dbReference>
<dbReference type="PANTHER" id="PTHR15967">
    <property type="entry name" value="E2F-ASSOCIATED PHOSPHOPROTEIN"/>
    <property type="match status" value="1"/>
</dbReference>
<dbReference type="Gene3D" id="1.10.150.50">
    <property type="entry name" value="Transcription Factor, Ets-1"/>
    <property type="match status" value="1"/>
</dbReference>
<dbReference type="InterPro" id="IPR019370">
    <property type="entry name" value="E2F-assoc_phosphoprotein"/>
</dbReference>
<evidence type="ECO:0000256" key="1">
    <source>
        <dbReference type="SAM" id="MobiDB-lite"/>
    </source>
</evidence>
<dbReference type="PROSITE" id="PS50105">
    <property type="entry name" value="SAM_DOMAIN"/>
    <property type="match status" value="1"/>
</dbReference>